<dbReference type="Gene3D" id="3.10.10.10">
    <property type="entry name" value="HIV Type 1 Reverse Transcriptase, subunit A, domain 1"/>
    <property type="match status" value="1"/>
</dbReference>
<reference evidence="2 3" key="1">
    <citation type="journal article" date="2022" name="Nat. Genet.">
        <title>Improved pea reference genome and pan-genome highlight genomic features and evolutionary characteristics.</title>
        <authorList>
            <person name="Yang T."/>
            <person name="Liu R."/>
            <person name="Luo Y."/>
            <person name="Hu S."/>
            <person name="Wang D."/>
            <person name="Wang C."/>
            <person name="Pandey M.K."/>
            <person name="Ge S."/>
            <person name="Xu Q."/>
            <person name="Li N."/>
            <person name="Li G."/>
            <person name="Huang Y."/>
            <person name="Saxena R.K."/>
            <person name="Ji Y."/>
            <person name="Li M."/>
            <person name="Yan X."/>
            <person name="He Y."/>
            <person name="Liu Y."/>
            <person name="Wang X."/>
            <person name="Xiang C."/>
            <person name="Varshney R.K."/>
            <person name="Ding H."/>
            <person name="Gao S."/>
            <person name="Zong X."/>
        </authorList>
    </citation>
    <scope>NUCLEOTIDE SEQUENCE [LARGE SCALE GENOMIC DNA]</scope>
    <source>
        <strain evidence="2 3">cv. Zhongwan 6</strain>
    </source>
</reference>
<dbReference type="SUPFAM" id="SSF56672">
    <property type="entry name" value="DNA/RNA polymerases"/>
    <property type="match status" value="1"/>
</dbReference>
<dbReference type="AlphaFoldDB" id="A0A9D4YD47"/>
<organism evidence="2 3">
    <name type="scientific">Pisum sativum</name>
    <name type="common">Garden pea</name>
    <name type="synonym">Lathyrus oleraceus</name>
    <dbReference type="NCBI Taxonomy" id="3888"/>
    <lineage>
        <taxon>Eukaryota</taxon>
        <taxon>Viridiplantae</taxon>
        <taxon>Streptophyta</taxon>
        <taxon>Embryophyta</taxon>
        <taxon>Tracheophyta</taxon>
        <taxon>Spermatophyta</taxon>
        <taxon>Magnoliopsida</taxon>
        <taxon>eudicotyledons</taxon>
        <taxon>Gunneridae</taxon>
        <taxon>Pentapetalae</taxon>
        <taxon>rosids</taxon>
        <taxon>fabids</taxon>
        <taxon>Fabales</taxon>
        <taxon>Fabaceae</taxon>
        <taxon>Papilionoideae</taxon>
        <taxon>50 kb inversion clade</taxon>
        <taxon>NPAAA clade</taxon>
        <taxon>Hologalegina</taxon>
        <taxon>IRL clade</taxon>
        <taxon>Fabeae</taxon>
        <taxon>Lathyrus</taxon>
    </lineage>
</organism>
<dbReference type="PANTHER" id="PTHR37984:SF5">
    <property type="entry name" value="PROTEIN NYNRIN-LIKE"/>
    <property type="match status" value="1"/>
</dbReference>
<proteinExistence type="predicted"/>
<name>A0A9D4YD47_PEA</name>
<dbReference type="PANTHER" id="PTHR37984">
    <property type="entry name" value="PROTEIN CBG26694"/>
    <property type="match status" value="1"/>
</dbReference>
<feature type="domain" description="Integrase zinc-binding" evidence="1">
    <location>
        <begin position="234"/>
        <end position="289"/>
    </location>
</feature>
<sequence>MKSLGPILTDYNDLSMKFLKNGKMIELRGERDGGLHLITAQQVRRLLHTKGASAFFHIQVLQPEPPSTQISDPKLQTLLHKYDSLFQIPSNLPPARETNHSIHLLPQAHPVNVRPYRYPYFQKHEIEKQVDTMLANGVIRPSTSPFSSLYRSGKTNVVAYALSRIPENESPEFYMLSVPSFSFLKTLKHELSQQHEFLSKLQDITNNTEGAQDFKIIQGLIYHKYRIWLPRTTSFIKVLLEEFHKTPTGGHMGVTKTLARLSSNFTWVGMRDDVHKFVLACLDCQHSKYETKKATGLLCPLPIPHAPWED</sequence>
<dbReference type="Proteomes" id="UP001058974">
    <property type="component" value="Chromosome 2"/>
</dbReference>
<dbReference type="EMBL" id="JAMSHJ010000002">
    <property type="protein sequence ID" value="KAI5435993.1"/>
    <property type="molecule type" value="Genomic_DNA"/>
</dbReference>
<keyword evidence="3" id="KW-1185">Reference proteome</keyword>
<dbReference type="InterPro" id="IPR041588">
    <property type="entry name" value="Integrase_H2C2"/>
</dbReference>
<dbReference type="Gene3D" id="1.10.340.70">
    <property type="match status" value="1"/>
</dbReference>
<evidence type="ECO:0000313" key="2">
    <source>
        <dbReference type="EMBL" id="KAI5435993.1"/>
    </source>
</evidence>
<evidence type="ECO:0000259" key="1">
    <source>
        <dbReference type="Pfam" id="PF17921"/>
    </source>
</evidence>
<dbReference type="FunFam" id="1.10.340.70:FF:000001">
    <property type="entry name" value="Retrovirus-related Pol polyprotein from transposon gypsy-like Protein"/>
    <property type="match status" value="1"/>
</dbReference>
<accession>A0A9D4YD47</accession>
<dbReference type="Gramene" id="Psat02G0242700-T1">
    <property type="protein sequence ID" value="KAI5435993.1"/>
    <property type="gene ID" value="KIW84_022427"/>
</dbReference>
<comment type="caution">
    <text evidence="2">The sequence shown here is derived from an EMBL/GenBank/DDBJ whole genome shotgun (WGS) entry which is preliminary data.</text>
</comment>
<protein>
    <recommendedName>
        <fullName evidence="1">Integrase zinc-binding domain-containing protein</fullName>
    </recommendedName>
</protein>
<gene>
    <name evidence="2" type="ORF">KIW84_022427</name>
</gene>
<dbReference type="InterPro" id="IPR050951">
    <property type="entry name" value="Retrovirus_Pol_polyprotein"/>
</dbReference>
<dbReference type="InterPro" id="IPR043502">
    <property type="entry name" value="DNA/RNA_pol_sf"/>
</dbReference>
<dbReference type="Pfam" id="PF17921">
    <property type="entry name" value="Integrase_H2C2"/>
    <property type="match status" value="1"/>
</dbReference>
<evidence type="ECO:0000313" key="3">
    <source>
        <dbReference type="Proteomes" id="UP001058974"/>
    </source>
</evidence>